<organism evidence="2 3">
    <name type="scientific">Anthostomella pinea</name>
    <dbReference type="NCBI Taxonomy" id="933095"/>
    <lineage>
        <taxon>Eukaryota</taxon>
        <taxon>Fungi</taxon>
        <taxon>Dikarya</taxon>
        <taxon>Ascomycota</taxon>
        <taxon>Pezizomycotina</taxon>
        <taxon>Sordariomycetes</taxon>
        <taxon>Xylariomycetidae</taxon>
        <taxon>Xylariales</taxon>
        <taxon>Xylariaceae</taxon>
        <taxon>Anthostomella</taxon>
    </lineage>
</organism>
<evidence type="ECO:0000313" key="2">
    <source>
        <dbReference type="EMBL" id="CAJ2502425.1"/>
    </source>
</evidence>
<feature type="chain" id="PRO_5042459295" evidence="1">
    <location>
        <begin position="22"/>
        <end position="161"/>
    </location>
</feature>
<dbReference type="AlphaFoldDB" id="A0AAI8YF35"/>
<reference evidence="2" key="1">
    <citation type="submission" date="2023-10" db="EMBL/GenBank/DDBJ databases">
        <authorList>
            <person name="Hackl T."/>
        </authorList>
    </citation>
    <scope>NUCLEOTIDE SEQUENCE</scope>
</reference>
<keyword evidence="3" id="KW-1185">Reference proteome</keyword>
<evidence type="ECO:0000313" key="3">
    <source>
        <dbReference type="Proteomes" id="UP001295740"/>
    </source>
</evidence>
<name>A0AAI8YF35_9PEZI</name>
<evidence type="ECO:0000256" key="1">
    <source>
        <dbReference type="SAM" id="SignalP"/>
    </source>
</evidence>
<gene>
    <name evidence="2" type="ORF">KHLLAP_LOCUS2893</name>
</gene>
<keyword evidence="1" id="KW-0732">Signal</keyword>
<protein>
    <submittedName>
        <fullName evidence="2">Uu.00g098190.m01.CDS01</fullName>
    </submittedName>
</protein>
<dbReference type="EMBL" id="CAUWAG010000004">
    <property type="protein sequence ID" value="CAJ2502425.1"/>
    <property type="molecule type" value="Genomic_DNA"/>
</dbReference>
<sequence length="161" mass="17647">MYPVSVITTILLAVAATHIAADFWIYEVSKITNAGGLSSTEWGFGFFDAPPDCDRIVNGITEVQAQKSDVSGNKHGVRPYPYRVEQRHGAFHDLTFLFLAAYANRDWAMVDLHDNVEGRCGKDTSKGYTCTSPGTNGATLDYFGSSLIFCTSQYNADSVNE</sequence>
<comment type="caution">
    <text evidence="2">The sequence shown here is derived from an EMBL/GenBank/DDBJ whole genome shotgun (WGS) entry which is preliminary data.</text>
</comment>
<dbReference type="Proteomes" id="UP001295740">
    <property type="component" value="Unassembled WGS sequence"/>
</dbReference>
<feature type="signal peptide" evidence="1">
    <location>
        <begin position="1"/>
        <end position="21"/>
    </location>
</feature>
<proteinExistence type="predicted"/>
<accession>A0AAI8YF35</accession>